<gene>
    <name evidence="1" type="ORF">IN07_02500</name>
</gene>
<keyword evidence="2" id="KW-1185">Reference proteome</keyword>
<sequence>MVIEVVPARLYALAGVLDAASARVAQVRATGDGAGVGGPLGPVVAGFGETVAAAGGCLAGELAWLRSAVATAADSWQQLDGELLPGRGAAVPR</sequence>
<dbReference type="STRING" id="1522368.IN07_02500"/>
<reference evidence="1 2" key="1">
    <citation type="submission" date="2014-07" db="EMBL/GenBank/DDBJ databases">
        <title>Biosystematic studies on Modestobacter strains isolated from extreme hyper-arid desert soil and from historic building.</title>
        <authorList>
            <person name="Bukarasam K."/>
            <person name="Bull A."/>
            <person name="Girard G."/>
            <person name="van Wezel G."/>
            <person name="Goodfellow M."/>
        </authorList>
    </citation>
    <scope>NUCLEOTIDE SEQUENCE [LARGE SCALE GENOMIC DNA]</scope>
    <source>
        <strain evidence="1 2">KNN45-2b</strain>
    </source>
</reference>
<dbReference type="EMBL" id="JPMX01000007">
    <property type="protein sequence ID" value="KGH48409.1"/>
    <property type="molecule type" value="Genomic_DNA"/>
</dbReference>
<dbReference type="Proteomes" id="UP000029713">
    <property type="component" value="Unassembled WGS sequence"/>
</dbReference>
<comment type="caution">
    <text evidence="1">The sequence shown here is derived from an EMBL/GenBank/DDBJ whole genome shotgun (WGS) entry which is preliminary data.</text>
</comment>
<evidence type="ECO:0000313" key="1">
    <source>
        <dbReference type="EMBL" id="KGH48409.1"/>
    </source>
</evidence>
<evidence type="ECO:0000313" key="2">
    <source>
        <dbReference type="Proteomes" id="UP000029713"/>
    </source>
</evidence>
<dbReference type="OrthoDB" id="5192751at2"/>
<dbReference type="AlphaFoldDB" id="A0A098YD46"/>
<name>A0A098YD46_9ACTN</name>
<dbReference type="RefSeq" id="WP_036333200.1">
    <property type="nucleotide sequence ID" value="NZ_JPMX01000007.1"/>
</dbReference>
<accession>A0A098YD46</accession>
<proteinExistence type="predicted"/>
<organism evidence="1 2">
    <name type="scientific">Modestobacter caceresii</name>
    <dbReference type="NCBI Taxonomy" id="1522368"/>
    <lineage>
        <taxon>Bacteria</taxon>
        <taxon>Bacillati</taxon>
        <taxon>Actinomycetota</taxon>
        <taxon>Actinomycetes</taxon>
        <taxon>Geodermatophilales</taxon>
        <taxon>Geodermatophilaceae</taxon>
        <taxon>Modestobacter</taxon>
    </lineage>
</organism>
<protein>
    <submittedName>
        <fullName evidence="1">Uncharacterized protein</fullName>
    </submittedName>
</protein>